<dbReference type="Gene3D" id="1.10.10.60">
    <property type="entry name" value="Homeodomain-like"/>
    <property type="match status" value="2"/>
</dbReference>
<keyword evidence="7" id="KW-1185">Reference proteome</keyword>
<proteinExistence type="predicted"/>
<dbReference type="SMART" id="SM00342">
    <property type="entry name" value="HTH_ARAC"/>
    <property type="match status" value="1"/>
</dbReference>
<keyword evidence="2" id="KW-0238">DNA-binding</keyword>
<gene>
    <name evidence="6" type="ORF">HH214_00830</name>
</gene>
<dbReference type="RefSeq" id="WP_169605533.1">
    <property type="nucleotide sequence ID" value="NZ_CP051682.1"/>
</dbReference>
<dbReference type="PROSITE" id="PS01124">
    <property type="entry name" value="HTH_ARAC_FAMILY_2"/>
    <property type="match status" value="1"/>
</dbReference>
<protein>
    <submittedName>
        <fullName evidence="6">Helix-turn-helix transcriptional regulator</fullName>
    </submittedName>
</protein>
<dbReference type="PANTHER" id="PTHR43280:SF32">
    <property type="entry name" value="TRANSCRIPTIONAL REGULATORY PROTEIN"/>
    <property type="match status" value="1"/>
</dbReference>
<feature type="compositionally biased region" description="Basic and acidic residues" evidence="4">
    <location>
        <begin position="120"/>
        <end position="140"/>
    </location>
</feature>
<evidence type="ECO:0000256" key="3">
    <source>
        <dbReference type="ARBA" id="ARBA00023163"/>
    </source>
</evidence>
<dbReference type="SUPFAM" id="SSF46689">
    <property type="entry name" value="Homeodomain-like"/>
    <property type="match status" value="1"/>
</dbReference>
<feature type="region of interest" description="Disordered" evidence="4">
    <location>
        <begin position="119"/>
        <end position="140"/>
    </location>
</feature>
<dbReference type="Proteomes" id="UP000503278">
    <property type="component" value="Chromosome"/>
</dbReference>
<dbReference type="KEGG" id="mrob:HH214_00830"/>
<reference evidence="6 7" key="1">
    <citation type="submission" date="2020-04" db="EMBL/GenBank/DDBJ databases">
        <title>Genome sequencing of novel species.</title>
        <authorList>
            <person name="Heo J."/>
            <person name="Kim S.-J."/>
            <person name="Kim J.-S."/>
            <person name="Hong S.-B."/>
            <person name="Kwon S.-W."/>
        </authorList>
    </citation>
    <scope>NUCLEOTIDE SEQUENCE [LARGE SCALE GENOMIC DNA]</scope>
    <source>
        <strain evidence="6 7">F39-2</strain>
    </source>
</reference>
<evidence type="ECO:0000313" key="6">
    <source>
        <dbReference type="EMBL" id="QJD94515.1"/>
    </source>
</evidence>
<evidence type="ECO:0000256" key="1">
    <source>
        <dbReference type="ARBA" id="ARBA00023015"/>
    </source>
</evidence>
<evidence type="ECO:0000256" key="4">
    <source>
        <dbReference type="SAM" id="MobiDB-lite"/>
    </source>
</evidence>
<dbReference type="AlphaFoldDB" id="A0A7L5DTS3"/>
<dbReference type="InterPro" id="IPR009057">
    <property type="entry name" value="Homeodomain-like_sf"/>
</dbReference>
<dbReference type="GO" id="GO:0003700">
    <property type="term" value="F:DNA-binding transcription factor activity"/>
    <property type="evidence" value="ECO:0007669"/>
    <property type="project" value="InterPro"/>
</dbReference>
<organism evidence="6 7">
    <name type="scientific">Mucilaginibacter robiniae</name>
    <dbReference type="NCBI Taxonomy" id="2728022"/>
    <lineage>
        <taxon>Bacteria</taxon>
        <taxon>Pseudomonadati</taxon>
        <taxon>Bacteroidota</taxon>
        <taxon>Sphingobacteriia</taxon>
        <taxon>Sphingobacteriales</taxon>
        <taxon>Sphingobacteriaceae</taxon>
        <taxon>Mucilaginibacter</taxon>
    </lineage>
</organism>
<dbReference type="PANTHER" id="PTHR43280">
    <property type="entry name" value="ARAC-FAMILY TRANSCRIPTIONAL REGULATOR"/>
    <property type="match status" value="1"/>
</dbReference>
<dbReference type="Pfam" id="PF12833">
    <property type="entry name" value="HTH_18"/>
    <property type="match status" value="1"/>
</dbReference>
<keyword evidence="3" id="KW-0804">Transcription</keyword>
<evidence type="ECO:0000313" key="7">
    <source>
        <dbReference type="Proteomes" id="UP000503278"/>
    </source>
</evidence>
<dbReference type="InterPro" id="IPR018060">
    <property type="entry name" value="HTH_AraC"/>
</dbReference>
<dbReference type="GO" id="GO:0043565">
    <property type="term" value="F:sequence-specific DNA binding"/>
    <property type="evidence" value="ECO:0007669"/>
    <property type="project" value="InterPro"/>
</dbReference>
<name>A0A7L5DTS3_9SPHI</name>
<accession>A0A7L5DTS3</accession>
<evidence type="ECO:0000259" key="5">
    <source>
        <dbReference type="PROSITE" id="PS01124"/>
    </source>
</evidence>
<evidence type="ECO:0000256" key="2">
    <source>
        <dbReference type="ARBA" id="ARBA00023125"/>
    </source>
</evidence>
<keyword evidence="1" id="KW-0805">Transcription regulation</keyword>
<feature type="domain" description="HTH araC/xylS-type" evidence="5">
    <location>
        <begin position="27"/>
        <end position="124"/>
    </location>
</feature>
<dbReference type="EMBL" id="CP051682">
    <property type="protein sequence ID" value="QJD94515.1"/>
    <property type="molecule type" value="Genomic_DNA"/>
</dbReference>
<sequence length="140" mass="16160">MNTSKLPKKIMLRQHEITADFMKIIDQHLDDVLANRVTEMFEIKDIADTIHIHPTHLSNTIKLVTGCSPCSFYEEKIMNIARQQLKETNKPVAAIAGQLTFDPSNFVKFFKRFEGTSPKQYREKEQATQSETEKSEMITI</sequence>